<sequence>MNILFNNFPVGKQGDYQIIYYFLLKVFQKIQIVTYIDETLIFSKGCKNLIINVEKK</sequence>
<name>A0A8S1PU09_9CILI</name>
<evidence type="ECO:0000313" key="1">
    <source>
        <dbReference type="EMBL" id="CAD8106093.1"/>
    </source>
</evidence>
<accession>A0A8S1PU09</accession>
<proteinExistence type="predicted"/>
<dbReference type="AlphaFoldDB" id="A0A8S1PU09"/>
<dbReference type="EMBL" id="CAJJDN010000086">
    <property type="protein sequence ID" value="CAD8106093.1"/>
    <property type="molecule type" value="Genomic_DNA"/>
</dbReference>
<organism evidence="1 2">
    <name type="scientific">Paramecium sonneborni</name>
    <dbReference type="NCBI Taxonomy" id="65129"/>
    <lineage>
        <taxon>Eukaryota</taxon>
        <taxon>Sar</taxon>
        <taxon>Alveolata</taxon>
        <taxon>Ciliophora</taxon>
        <taxon>Intramacronucleata</taxon>
        <taxon>Oligohymenophorea</taxon>
        <taxon>Peniculida</taxon>
        <taxon>Parameciidae</taxon>
        <taxon>Paramecium</taxon>
    </lineage>
</organism>
<comment type="caution">
    <text evidence="1">The sequence shown here is derived from an EMBL/GenBank/DDBJ whole genome shotgun (WGS) entry which is preliminary data.</text>
</comment>
<dbReference type="Proteomes" id="UP000692954">
    <property type="component" value="Unassembled WGS sequence"/>
</dbReference>
<reference evidence="1" key="1">
    <citation type="submission" date="2021-01" db="EMBL/GenBank/DDBJ databases">
        <authorList>
            <consortium name="Genoscope - CEA"/>
            <person name="William W."/>
        </authorList>
    </citation>
    <scope>NUCLEOTIDE SEQUENCE</scope>
</reference>
<keyword evidence="2" id="KW-1185">Reference proteome</keyword>
<evidence type="ECO:0000313" key="2">
    <source>
        <dbReference type="Proteomes" id="UP000692954"/>
    </source>
</evidence>
<gene>
    <name evidence="1" type="ORF">PSON_ATCC_30995.1.T0860023</name>
</gene>
<protein>
    <submittedName>
        <fullName evidence="1">Uncharacterized protein</fullName>
    </submittedName>
</protein>